<dbReference type="AlphaFoldDB" id="A0A2P6Q101"/>
<protein>
    <recommendedName>
        <fullName evidence="1">F-box protein</fullName>
    </recommendedName>
</protein>
<dbReference type="EMBL" id="PDCK01000044">
    <property type="protein sequence ID" value="PRQ27854.1"/>
    <property type="molecule type" value="Genomic_DNA"/>
</dbReference>
<evidence type="ECO:0000259" key="3">
    <source>
        <dbReference type="PROSITE" id="PS50181"/>
    </source>
</evidence>
<comment type="function">
    <text evidence="1">Acts as a component of a SCF E3 ubiquitin ligase complexes.</text>
</comment>
<dbReference type="PANTHER" id="PTHR12874:SF28">
    <property type="entry name" value="F-BOX PROTEIN"/>
    <property type="match status" value="1"/>
</dbReference>
<proteinExistence type="predicted"/>
<comment type="subunit">
    <text evidence="1">Component of the SCF-type E3 ligase complex.</text>
</comment>
<dbReference type="OMA" id="KLWFSLC"/>
<dbReference type="SMART" id="SM00256">
    <property type="entry name" value="FBOX"/>
    <property type="match status" value="1"/>
</dbReference>
<dbReference type="SUPFAM" id="SSF81383">
    <property type="entry name" value="F-box domain"/>
    <property type="match status" value="1"/>
</dbReference>
<sequence>MSYHKSHASSITLLPQLKLYIYRYQLTASKNDSFFSRNLPTPIQHLNCSLHNSSASQISHQFLVPQIGPENQPKFAIMEDPKLNMEELNGSMSFSDFPEDVQLCILSFLTPPEISSFACTSKRFVSLCKNDAKLWFSLCDRRWGAKTQIKKWGSGKITYRNLYQTLNRWENLIGFWRQGGQATSPPLIFFEWGPSFLTGSRVSPAKDGSYGVVKAPFLWMSLSPEGQVVNFLDPEGRTEISAAELDSGRPNFSDKDLVPVNLSLMGKTHFVVEENMSFAANRNGGSSAVSIIEGGIGEDLIGYESGSPGTSPNSPDRLMSEIYQYFANRTSPGSGGDRASRRQRRREKEKQLRRKLESQHFVKIVDCSPTPARPLQGLWKGIYDDMNLGFYLVAYDDIGGISCQKVCHSSGHICSFTRVISKDPVFWTTDPTFSESPFLPEEESLYNSRIHLRPNAVADHILQLTGIEVVSRILCINLSFDLAIPYMLRTTTNPVHAQGRVWQYGDGTFGFGFLQDSFIRDLKQVAKNGCLLDIM</sequence>
<dbReference type="GO" id="GO:0005737">
    <property type="term" value="C:cytoplasm"/>
    <property type="evidence" value="ECO:0007669"/>
    <property type="project" value="TreeGrafter"/>
</dbReference>
<dbReference type="Gramene" id="PRQ27854">
    <property type="protein sequence ID" value="PRQ27854"/>
    <property type="gene ID" value="RchiOBHm_Chr6g0309741"/>
</dbReference>
<dbReference type="GO" id="GO:0031146">
    <property type="term" value="P:SCF-dependent proteasomal ubiquitin-dependent protein catabolic process"/>
    <property type="evidence" value="ECO:0007669"/>
    <property type="project" value="UniProtKB-UniRule"/>
</dbReference>
<dbReference type="PANTHER" id="PTHR12874">
    <property type="entry name" value="F-BOX ONLY PROTEIN 48-RELATED"/>
    <property type="match status" value="1"/>
</dbReference>
<dbReference type="STRING" id="74649.A0A2P6Q101"/>
<evidence type="ECO:0000313" key="4">
    <source>
        <dbReference type="EMBL" id="PRQ27854.1"/>
    </source>
</evidence>
<comment type="subcellular location">
    <subcellularLocation>
        <location evidence="1">Nucleus</location>
    </subcellularLocation>
</comment>
<dbReference type="PROSITE" id="PS50181">
    <property type="entry name" value="FBOX"/>
    <property type="match status" value="1"/>
</dbReference>
<dbReference type="InterPro" id="IPR001810">
    <property type="entry name" value="F-box_dom"/>
</dbReference>
<feature type="region of interest" description="Disordered" evidence="2">
    <location>
        <begin position="328"/>
        <end position="352"/>
    </location>
</feature>
<evidence type="ECO:0000313" key="5">
    <source>
        <dbReference type="Proteomes" id="UP000238479"/>
    </source>
</evidence>
<comment type="pathway">
    <text evidence="1">Protein modification; protein ubiquitination.</text>
</comment>
<accession>A0A2P6Q101</accession>
<dbReference type="Gene3D" id="1.20.1280.50">
    <property type="match status" value="1"/>
</dbReference>
<dbReference type="Pfam" id="PF12937">
    <property type="entry name" value="F-box-like"/>
    <property type="match status" value="1"/>
</dbReference>
<feature type="domain" description="F-box" evidence="3">
    <location>
        <begin position="91"/>
        <end position="138"/>
    </location>
</feature>
<comment type="caution">
    <text evidence="4">The sequence shown here is derived from an EMBL/GenBank/DDBJ whole genome shotgun (WGS) entry which is preliminary data.</text>
</comment>
<dbReference type="GO" id="GO:0019005">
    <property type="term" value="C:SCF ubiquitin ligase complex"/>
    <property type="evidence" value="ECO:0007669"/>
    <property type="project" value="UniProtKB-UniRule"/>
</dbReference>
<dbReference type="InterPro" id="IPR036047">
    <property type="entry name" value="F-box-like_dom_sf"/>
</dbReference>
<dbReference type="GO" id="GO:0009740">
    <property type="term" value="P:gibberellic acid mediated signaling pathway"/>
    <property type="evidence" value="ECO:0007669"/>
    <property type="project" value="TreeGrafter"/>
</dbReference>
<dbReference type="Proteomes" id="UP000238479">
    <property type="component" value="Chromosome 6"/>
</dbReference>
<keyword evidence="5" id="KW-1185">Reference proteome</keyword>
<reference evidence="4 5" key="1">
    <citation type="journal article" date="2018" name="Nat. Genet.">
        <title>The Rosa genome provides new insights in the design of modern roses.</title>
        <authorList>
            <person name="Bendahmane M."/>
        </authorList>
    </citation>
    <scope>NUCLEOTIDE SEQUENCE [LARGE SCALE GENOMIC DNA]</scope>
    <source>
        <strain evidence="5">cv. Old Blush</strain>
    </source>
</reference>
<gene>
    <name evidence="4" type="ORF">RchiOBHm_Chr6g0309741</name>
</gene>
<keyword evidence="1" id="KW-0833">Ubl conjugation pathway</keyword>
<dbReference type="GO" id="GO:0005634">
    <property type="term" value="C:nucleus"/>
    <property type="evidence" value="ECO:0007669"/>
    <property type="project" value="UniProtKB-SubCell"/>
</dbReference>
<evidence type="ECO:0000256" key="1">
    <source>
        <dbReference type="RuleBase" id="RU369085"/>
    </source>
</evidence>
<dbReference type="GO" id="GO:0016567">
    <property type="term" value="P:protein ubiquitination"/>
    <property type="evidence" value="ECO:0007669"/>
    <property type="project" value="UniProtKB-UniRule"/>
</dbReference>
<organism evidence="4 5">
    <name type="scientific">Rosa chinensis</name>
    <name type="common">China rose</name>
    <dbReference type="NCBI Taxonomy" id="74649"/>
    <lineage>
        <taxon>Eukaryota</taxon>
        <taxon>Viridiplantae</taxon>
        <taxon>Streptophyta</taxon>
        <taxon>Embryophyta</taxon>
        <taxon>Tracheophyta</taxon>
        <taxon>Spermatophyta</taxon>
        <taxon>Magnoliopsida</taxon>
        <taxon>eudicotyledons</taxon>
        <taxon>Gunneridae</taxon>
        <taxon>Pentapetalae</taxon>
        <taxon>rosids</taxon>
        <taxon>fabids</taxon>
        <taxon>Rosales</taxon>
        <taxon>Rosaceae</taxon>
        <taxon>Rosoideae</taxon>
        <taxon>Rosoideae incertae sedis</taxon>
        <taxon>Rosa</taxon>
    </lineage>
</organism>
<evidence type="ECO:0000256" key="2">
    <source>
        <dbReference type="SAM" id="MobiDB-lite"/>
    </source>
</evidence>
<name>A0A2P6Q101_ROSCH</name>
<keyword evidence="1" id="KW-0539">Nucleus</keyword>